<sequence>MEGLLSIIVGVLVTVFICSFIILIILCRYKTVRKRTAVYMKRLARSELNRSDMELIDKSSERKNWNIFAAKSKNNGRDRIEARCEAVLSICNTINLSSNDVSSSDLNKLYQIIQVTRNITEEANCKANKEHIGLLERRTTRLLNEVSRALRKMEHQLSEMSKITIPEDYTNFQSTVII</sequence>
<dbReference type="EMBL" id="GECL01000349">
    <property type="protein sequence ID" value="JAP05775.1"/>
    <property type="molecule type" value="Transcribed_RNA"/>
</dbReference>
<evidence type="ECO:0000313" key="2">
    <source>
        <dbReference type="EMBL" id="JAP05775.1"/>
    </source>
</evidence>
<evidence type="ECO:0000256" key="1">
    <source>
        <dbReference type="SAM" id="Phobius"/>
    </source>
</evidence>
<keyword evidence="1" id="KW-0812">Transmembrane</keyword>
<reference evidence="2" key="1">
    <citation type="journal article" date="2018" name="J. Proteomics">
        <title>Exploring the molecular complexity of Triatoma dimidiata sialome.</title>
        <authorList>
            <person name="Santiago P.B."/>
            <person name="de Araujo C.N."/>
            <person name="Charneau S."/>
            <person name="Bastos I.M.D."/>
            <person name="Assumpcao T.C.F."/>
            <person name="Queiroz R.M.L."/>
            <person name="Praca Y.R."/>
            <person name="Cordeiro T.M."/>
            <person name="Garcia C.H.S."/>
            <person name="da Silva I.G."/>
            <person name="Raiol T."/>
            <person name="Motta F.N."/>
            <person name="de Araujo Oliveira J.V."/>
            <person name="de Sousa M.V."/>
            <person name="Ribeiro J.M.C."/>
            <person name="de Santana J.M."/>
        </authorList>
    </citation>
    <scope>NUCLEOTIDE SEQUENCE</scope>
    <source>
        <strain evidence="2">Santander</strain>
        <tissue evidence="2">Salivary glands</tissue>
    </source>
</reference>
<organism evidence="2">
    <name type="scientific">Triatoma dimidiata</name>
    <name type="common">Kissing bug</name>
    <name type="synonym">Meccus dimidiatus</name>
    <dbReference type="NCBI Taxonomy" id="72491"/>
    <lineage>
        <taxon>Eukaryota</taxon>
        <taxon>Metazoa</taxon>
        <taxon>Ecdysozoa</taxon>
        <taxon>Arthropoda</taxon>
        <taxon>Hexapoda</taxon>
        <taxon>Insecta</taxon>
        <taxon>Pterygota</taxon>
        <taxon>Neoptera</taxon>
        <taxon>Paraneoptera</taxon>
        <taxon>Hemiptera</taxon>
        <taxon>Heteroptera</taxon>
        <taxon>Panheteroptera</taxon>
        <taxon>Cimicomorpha</taxon>
        <taxon>Reduviidae</taxon>
        <taxon>Triatominae</taxon>
        <taxon>Triatoma</taxon>
    </lineage>
</organism>
<keyword evidence="1" id="KW-1133">Transmembrane helix</keyword>
<keyword evidence="1" id="KW-0472">Membrane</keyword>
<name>A0A0V0GEL2_TRIDM</name>
<feature type="transmembrane region" description="Helical" evidence="1">
    <location>
        <begin position="6"/>
        <end position="26"/>
    </location>
</feature>
<accession>A0A0V0GEL2</accession>
<dbReference type="AlphaFoldDB" id="A0A0V0GEL2"/>
<protein>
    <submittedName>
        <fullName evidence="2">Uncharacterized protein</fullName>
    </submittedName>
</protein>
<proteinExistence type="predicted"/>